<organism evidence="3 4">
    <name type="scientific">Extremus antarcticus</name>
    <dbReference type="NCBI Taxonomy" id="702011"/>
    <lineage>
        <taxon>Eukaryota</taxon>
        <taxon>Fungi</taxon>
        <taxon>Dikarya</taxon>
        <taxon>Ascomycota</taxon>
        <taxon>Pezizomycotina</taxon>
        <taxon>Dothideomycetes</taxon>
        <taxon>Dothideomycetidae</taxon>
        <taxon>Mycosphaerellales</taxon>
        <taxon>Extremaceae</taxon>
        <taxon>Extremus</taxon>
    </lineage>
</organism>
<sequence>MAQFSHWVVARVENGTPLPTRLYPTDPVRDNHMDAQIFKPPYLFNGEPPEIVGILAEVKYGQSFIVTVNGDQSISRISWIRLPSGTHGLNSSQSVVFRILSPPQSSPIEVTAPKNRNAATPGHYMLFFENTQGRPSVASIIRISPERTPEERTPQSSSANSATAVSEEQPAAMMMAQPRSLPHSKEKVVAERGKHAVKIGLTPVCPYGLGMCWAGAFEGLQHIEDIGGVEPLPDQDNSVAFVYLKEDILPDLDVWREELGCTTGGAYDLRDIELTVSGTVTKSQVDDQVHLILSGTPARPELLLAPFKESSVLERDHKARALKPAADHELSAYASLLATLASGDPGMKMDVTGRLHKHAGNGYELDVRKFDVLDDAADAWYSRLAVIVDETILMK</sequence>
<gene>
    <name evidence="3" type="ORF">LTR09_012256</name>
</gene>
<reference evidence="3" key="1">
    <citation type="submission" date="2023-04" db="EMBL/GenBank/DDBJ databases">
        <title>Black Yeasts Isolated from many extreme environments.</title>
        <authorList>
            <person name="Coleine C."/>
            <person name="Stajich J.E."/>
            <person name="Selbmann L."/>
        </authorList>
    </citation>
    <scope>NUCLEOTIDE SEQUENCE</scope>
    <source>
        <strain evidence="3">CCFEE 5312</strain>
    </source>
</reference>
<dbReference type="InterPro" id="IPR014756">
    <property type="entry name" value="Ig_E-set"/>
</dbReference>
<accession>A0AAJ0DAB0</accession>
<feature type="compositionally biased region" description="Polar residues" evidence="1">
    <location>
        <begin position="154"/>
        <end position="166"/>
    </location>
</feature>
<protein>
    <recommendedName>
        <fullName evidence="2">Galactose oxidase-like Early set domain-containing protein</fullName>
    </recommendedName>
</protein>
<name>A0AAJ0DAB0_9PEZI</name>
<dbReference type="EMBL" id="JAWDJX010000103">
    <property type="protein sequence ID" value="KAK3046264.1"/>
    <property type="molecule type" value="Genomic_DNA"/>
</dbReference>
<dbReference type="PANTHER" id="PTHR32208">
    <property type="entry name" value="SECRETED PROTEIN-RELATED"/>
    <property type="match status" value="1"/>
</dbReference>
<dbReference type="InterPro" id="IPR013783">
    <property type="entry name" value="Ig-like_fold"/>
</dbReference>
<dbReference type="PANTHER" id="PTHR32208:SF21">
    <property type="entry name" value="LOW QUALITY PROTEIN: ALDEHYDE OXIDASE GLOX-LIKE"/>
    <property type="match status" value="1"/>
</dbReference>
<proteinExistence type="predicted"/>
<dbReference type="CDD" id="cd02851">
    <property type="entry name" value="E_set_GO_C"/>
    <property type="match status" value="1"/>
</dbReference>
<dbReference type="AlphaFoldDB" id="A0AAJ0DAB0"/>
<feature type="region of interest" description="Disordered" evidence="1">
    <location>
        <begin position="145"/>
        <end position="168"/>
    </location>
</feature>
<evidence type="ECO:0000313" key="4">
    <source>
        <dbReference type="Proteomes" id="UP001271007"/>
    </source>
</evidence>
<evidence type="ECO:0000259" key="2">
    <source>
        <dbReference type="Pfam" id="PF09118"/>
    </source>
</evidence>
<dbReference type="Proteomes" id="UP001271007">
    <property type="component" value="Unassembled WGS sequence"/>
</dbReference>
<comment type="caution">
    <text evidence="3">The sequence shown here is derived from an EMBL/GenBank/DDBJ whole genome shotgun (WGS) entry which is preliminary data.</text>
</comment>
<evidence type="ECO:0000256" key="1">
    <source>
        <dbReference type="SAM" id="MobiDB-lite"/>
    </source>
</evidence>
<dbReference type="InterPro" id="IPR015202">
    <property type="entry name" value="GO-like_E_set"/>
</dbReference>
<evidence type="ECO:0000313" key="3">
    <source>
        <dbReference type="EMBL" id="KAK3046264.1"/>
    </source>
</evidence>
<dbReference type="SUPFAM" id="SSF81296">
    <property type="entry name" value="E set domains"/>
    <property type="match status" value="1"/>
</dbReference>
<feature type="domain" description="Galactose oxidase-like Early set" evidence="2">
    <location>
        <begin position="49"/>
        <end position="143"/>
    </location>
</feature>
<dbReference type="Gene3D" id="2.60.40.10">
    <property type="entry name" value="Immunoglobulins"/>
    <property type="match status" value="1"/>
</dbReference>
<dbReference type="Pfam" id="PF09118">
    <property type="entry name" value="GO-like_E_set"/>
    <property type="match status" value="1"/>
</dbReference>
<keyword evidence="4" id="KW-1185">Reference proteome</keyword>